<gene>
    <name evidence="1" type="ORF">ARMGADRAFT_1021532</name>
</gene>
<name>A0A2H3C8N6_ARMGA</name>
<evidence type="ECO:0000313" key="1">
    <source>
        <dbReference type="EMBL" id="PBK79429.1"/>
    </source>
</evidence>
<dbReference type="Proteomes" id="UP000217790">
    <property type="component" value="Unassembled WGS sequence"/>
</dbReference>
<protein>
    <submittedName>
        <fullName evidence="1">Uncharacterized protein</fullName>
    </submittedName>
</protein>
<organism evidence="1 2">
    <name type="scientific">Armillaria gallica</name>
    <name type="common">Bulbous honey fungus</name>
    <name type="synonym">Armillaria bulbosa</name>
    <dbReference type="NCBI Taxonomy" id="47427"/>
    <lineage>
        <taxon>Eukaryota</taxon>
        <taxon>Fungi</taxon>
        <taxon>Dikarya</taxon>
        <taxon>Basidiomycota</taxon>
        <taxon>Agaricomycotina</taxon>
        <taxon>Agaricomycetes</taxon>
        <taxon>Agaricomycetidae</taxon>
        <taxon>Agaricales</taxon>
        <taxon>Marasmiineae</taxon>
        <taxon>Physalacriaceae</taxon>
        <taxon>Armillaria</taxon>
    </lineage>
</organism>
<dbReference type="EMBL" id="KZ293776">
    <property type="protein sequence ID" value="PBK79429.1"/>
    <property type="molecule type" value="Genomic_DNA"/>
</dbReference>
<reference evidence="2" key="1">
    <citation type="journal article" date="2017" name="Nat. Ecol. Evol.">
        <title>Genome expansion and lineage-specific genetic innovations in the forest pathogenic fungi Armillaria.</title>
        <authorList>
            <person name="Sipos G."/>
            <person name="Prasanna A.N."/>
            <person name="Walter M.C."/>
            <person name="O'Connor E."/>
            <person name="Balint B."/>
            <person name="Krizsan K."/>
            <person name="Kiss B."/>
            <person name="Hess J."/>
            <person name="Varga T."/>
            <person name="Slot J."/>
            <person name="Riley R."/>
            <person name="Boka B."/>
            <person name="Rigling D."/>
            <person name="Barry K."/>
            <person name="Lee J."/>
            <person name="Mihaltcheva S."/>
            <person name="LaButti K."/>
            <person name="Lipzen A."/>
            <person name="Waldron R."/>
            <person name="Moloney N.M."/>
            <person name="Sperisen C."/>
            <person name="Kredics L."/>
            <person name="Vagvoelgyi C."/>
            <person name="Patrignani A."/>
            <person name="Fitzpatrick D."/>
            <person name="Nagy I."/>
            <person name="Doyle S."/>
            <person name="Anderson J.B."/>
            <person name="Grigoriev I.V."/>
            <person name="Gueldener U."/>
            <person name="Muensterkoetter M."/>
            <person name="Nagy L.G."/>
        </authorList>
    </citation>
    <scope>NUCLEOTIDE SEQUENCE [LARGE SCALE GENOMIC DNA]</scope>
    <source>
        <strain evidence="2">Ar21-2</strain>
    </source>
</reference>
<dbReference type="AlphaFoldDB" id="A0A2H3C8N6"/>
<sequence length="64" mass="7356">MPGARLRTVAWSYTTHQRRHSDIIETRNGGQWSYESRSPPNGRKPGTQYFRARMDSPAAHAPCR</sequence>
<evidence type="ECO:0000313" key="2">
    <source>
        <dbReference type="Proteomes" id="UP000217790"/>
    </source>
</evidence>
<proteinExistence type="predicted"/>
<keyword evidence="2" id="KW-1185">Reference proteome</keyword>
<accession>A0A2H3C8N6</accession>
<dbReference type="InParanoid" id="A0A2H3C8N6"/>